<evidence type="ECO:0000313" key="2">
    <source>
        <dbReference type="EMBL" id="BCB83848.1"/>
    </source>
</evidence>
<protein>
    <recommendedName>
        <fullName evidence="4">O-antigen/teichoic acid export membrane protein</fullName>
    </recommendedName>
</protein>
<feature type="transmembrane region" description="Helical" evidence="1">
    <location>
        <begin position="342"/>
        <end position="360"/>
    </location>
</feature>
<feature type="transmembrane region" description="Helical" evidence="1">
    <location>
        <begin position="102"/>
        <end position="118"/>
    </location>
</feature>
<evidence type="ECO:0008006" key="4">
    <source>
        <dbReference type="Google" id="ProtNLM"/>
    </source>
</evidence>
<feature type="transmembrane region" description="Helical" evidence="1">
    <location>
        <begin position="207"/>
        <end position="228"/>
    </location>
</feature>
<dbReference type="AlphaFoldDB" id="A0A6F8YCZ6"/>
<keyword evidence="1" id="KW-1133">Transmembrane helix</keyword>
<dbReference type="KEGG" id="psuu:Psuf_011610"/>
<feature type="transmembrane region" description="Helical" evidence="1">
    <location>
        <begin position="234"/>
        <end position="254"/>
    </location>
</feature>
<dbReference type="EMBL" id="AP022871">
    <property type="protein sequence ID" value="BCB83848.1"/>
    <property type="molecule type" value="Genomic_DNA"/>
</dbReference>
<keyword evidence="3" id="KW-1185">Reference proteome</keyword>
<accession>A0A6F8YCZ6</accession>
<gene>
    <name evidence="2" type="ORF">Psuf_011610</name>
</gene>
<reference evidence="2 3" key="1">
    <citation type="submission" date="2020-03" db="EMBL/GenBank/DDBJ databases">
        <title>Whole genome shotgun sequence of Phytohabitans suffuscus NBRC 105367.</title>
        <authorList>
            <person name="Komaki H."/>
            <person name="Tamura T."/>
        </authorList>
    </citation>
    <scope>NUCLEOTIDE SEQUENCE [LARGE SCALE GENOMIC DNA]</scope>
    <source>
        <strain evidence="2 3">NBRC 105367</strain>
    </source>
</reference>
<dbReference type="Proteomes" id="UP000503011">
    <property type="component" value="Chromosome"/>
</dbReference>
<keyword evidence="1" id="KW-0472">Membrane</keyword>
<organism evidence="2 3">
    <name type="scientific">Phytohabitans suffuscus</name>
    <dbReference type="NCBI Taxonomy" id="624315"/>
    <lineage>
        <taxon>Bacteria</taxon>
        <taxon>Bacillati</taxon>
        <taxon>Actinomycetota</taxon>
        <taxon>Actinomycetes</taxon>
        <taxon>Micromonosporales</taxon>
        <taxon>Micromonosporaceae</taxon>
    </lineage>
</organism>
<evidence type="ECO:0000256" key="1">
    <source>
        <dbReference type="SAM" id="Phobius"/>
    </source>
</evidence>
<sequence>MTGRPGRRAGAALLVAALSSVGNVAVSLAIARSGSIAEVGHFVLAFSAYAVAVGCVRSAVTDGVLAGLGTRPADQREGAAQVVLLGLVAGAGMAPAGLVAGSPYLVLLGVALPGLALYDHMKVMSIGTGRPHRALWQEALWTVATFAGVAADAVLWHSPVAVFAVWCAAGAVIGVGAAVSAGLAPWPRWGLSRPATVQAACFAGQHLITFGSAQLALAALAFTAGAPVVGAIGAARVLLGPATLLVNAVSLLTVSRMGRWAGYPPARRLRGSRRLVLVAAGPTAAIAVGCALVPERVGRLALGGNWAAARPLIPVLAVEAVAGLVAAIAYAGHRIERRAGRALALGGALAVVRLGGLAAAGALWGALGVAACMAGLAGLSVLVWWGSYTQVLRSAARDESAWRTRDTISSTSELVRSP</sequence>
<feature type="transmembrane region" description="Helical" evidence="1">
    <location>
        <begin position="275"/>
        <end position="294"/>
    </location>
</feature>
<dbReference type="RefSeq" id="WP_173154606.1">
    <property type="nucleotide sequence ID" value="NZ_AP022871.1"/>
</dbReference>
<name>A0A6F8YCZ6_9ACTN</name>
<evidence type="ECO:0000313" key="3">
    <source>
        <dbReference type="Proteomes" id="UP000503011"/>
    </source>
</evidence>
<feature type="transmembrane region" description="Helical" evidence="1">
    <location>
        <begin position="306"/>
        <end position="330"/>
    </location>
</feature>
<proteinExistence type="predicted"/>
<feature type="transmembrane region" description="Helical" evidence="1">
    <location>
        <begin position="366"/>
        <end position="385"/>
    </location>
</feature>
<feature type="transmembrane region" description="Helical" evidence="1">
    <location>
        <begin position="41"/>
        <end position="66"/>
    </location>
</feature>
<feature type="transmembrane region" description="Helical" evidence="1">
    <location>
        <begin position="139"/>
        <end position="157"/>
    </location>
</feature>
<keyword evidence="1" id="KW-0812">Transmembrane</keyword>
<feature type="transmembrane region" description="Helical" evidence="1">
    <location>
        <begin position="163"/>
        <end position="186"/>
    </location>
</feature>
<reference evidence="2 3" key="2">
    <citation type="submission" date="2020-03" db="EMBL/GenBank/DDBJ databases">
        <authorList>
            <person name="Ichikawa N."/>
            <person name="Kimura A."/>
            <person name="Kitahashi Y."/>
            <person name="Uohara A."/>
        </authorList>
    </citation>
    <scope>NUCLEOTIDE SEQUENCE [LARGE SCALE GENOMIC DNA]</scope>
    <source>
        <strain evidence="2 3">NBRC 105367</strain>
    </source>
</reference>